<protein>
    <submittedName>
        <fullName evidence="1">Uncharacterized protein</fullName>
    </submittedName>
</protein>
<sequence>MAKKQKIEEIKMGAPEWMATFSDLMTLLLCFFVLLFASSTQDAAKFAAIANSFDGAPGIMVDGDIMLNEHGMVGSGLEQYPDPPTAIEALTEILADEAKSIKDEIQEYIDEEGLDSKVGVEQFGDEIVITFEDFLLFDTGKADIKPAGIPILDTMGVKIREYTLDGYNIRLEGHTDNLPISTPQFPSNWELSSARAIAVGKFFIDQLEFNPDTVSAEGFGEYKPIADNATEEGRAINRRVEVKIIKSLF</sequence>
<dbReference type="Proteomes" id="UP000188637">
    <property type="component" value="Unassembled WGS sequence"/>
</dbReference>
<dbReference type="EMBL" id="LJHD01000024">
    <property type="protein sequence ID" value="ONI46352.1"/>
    <property type="molecule type" value="Genomic_DNA"/>
</dbReference>
<accession>A0ACC8XJ48</accession>
<gene>
    <name evidence="1" type="ORF">AN640_00845</name>
</gene>
<name>A0ACC8XJ48_9FIRM</name>
<evidence type="ECO:0000313" key="2">
    <source>
        <dbReference type="Proteomes" id="UP000188637"/>
    </source>
</evidence>
<proteinExistence type="predicted"/>
<comment type="caution">
    <text evidence="1">The sequence shown here is derived from an EMBL/GenBank/DDBJ whole genome shotgun (WGS) entry which is preliminary data.</text>
</comment>
<organism evidence="1 2">
    <name type="scientific">Candidatus Epulonipiscium fishelsonii</name>
    <dbReference type="NCBI Taxonomy" id="77094"/>
    <lineage>
        <taxon>Bacteria</taxon>
        <taxon>Bacillati</taxon>
        <taxon>Bacillota</taxon>
        <taxon>Clostridia</taxon>
        <taxon>Lachnospirales</taxon>
        <taxon>Lachnospiraceae</taxon>
        <taxon>Candidatus Epulonipiscium</taxon>
    </lineage>
</organism>
<keyword evidence="2" id="KW-1185">Reference proteome</keyword>
<reference evidence="1" key="1">
    <citation type="submission" date="2016-08" db="EMBL/GenBank/DDBJ databases">
        <authorList>
            <person name="Ngugi D.K."/>
            <person name="Miyake S."/>
            <person name="Stingl U."/>
        </authorList>
    </citation>
    <scope>NUCLEOTIDE SEQUENCE</scope>
    <source>
        <strain evidence="1">SCG-D08WGA-EpuloA1</strain>
    </source>
</reference>
<evidence type="ECO:0000313" key="1">
    <source>
        <dbReference type="EMBL" id="ONI46352.1"/>
    </source>
</evidence>